<evidence type="ECO:0000313" key="10">
    <source>
        <dbReference type="EMBL" id="TJZ75668.1"/>
    </source>
</evidence>
<sequence length="765" mass="84704">MRVPSFHVSPHGRMPWLLAHGAIGLVLLVLIGYAWVDHRQTHITQQATLAQDLLWQQQGIRLHLQTNQNVLENLAYGLAARAITPRDFVARADALLKVNPEMQSLEFVNNLGARQGGLPIYSDRPNSLVPLGNDQLVEAIDGAATLGHAVYSNVILRNEPMVVLVVPYFTGSVYSGAVLATYSLPQLLQQRIPWWMVQRYDLVLTDGRGAVLAPSRVEAVPAGVTQTIGFEPPGHALKLVASVREAPRSARHLWLLGAVIVLLAVLWWVLVLLRQRMGERHRAEAALQDEMRFRSAMEDSLMTGLRAMDLDGRIIYVNPAFCRMVGWRADELLGHVPPMPYWPPEALEECAAAHRAILDGQTPPNGFPLRFMRRNGERFDVRLYSSRLVDGRGEYRGWMASMYDVTEIKREREALAASRTQLLTVLEGLEAAVSVTDAETGKLLYRNRHHADTFMLHAEADCCLVPLLPAGSLAADCNDPASGHWYHMQRRSIDWVDGRRVWLDIVSDITEQRVAAEVTRMQSEKLQHTARLVSMGELASSLAHELNQPLAAIGSYAAAGEEMLALQPPRVQRAREVMVKMGEQAHRAGQIIRGIRNFVAKRAPRAEACRLDELLAVPLQLLEPLTRQTRARIKVDLPPSLPVFPGDPVMLEQVLFNLLKNGLEAMAGMTDGGAREIRIAAQVVDDALEISVADRGPGMPQPDGPFQPFFSTKPDGMGVGLNICRSVLEQHRGHLRVEPNPGGGTRFICRLPLAGALITEDIPQA</sequence>
<evidence type="ECO:0000256" key="6">
    <source>
        <dbReference type="SAM" id="Phobius"/>
    </source>
</evidence>
<dbReference type="InterPro" id="IPR003661">
    <property type="entry name" value="HisK_dim/P_dom"/>
</dbReference>
<dbReference type="AlphaFoldDB" id="A0A4V6WIA6"/>
<dbReference type="Gene3D" id="1.10.287.130">
    <property type="match status" value="1"/>
</dbReference>
<evidence type="ECO:0000256" key="3">
    <source>
        <dbReference type="ARBA" id="ARBA00022553"/>
    </source>
</evidence>
<protein>
    <recommendedName>
        <fullName evidence="2">histidine kinase</fullName>
        <ecNumber evidence="2">2.7.13.3</ecNumber>
    </recommendedName>
</protein>
<dbReference type="SMART" id="SM00387">
    <property type="entry name" value="HATPase_c"/>
    <property type="match status" value="1"/>
</dbReference>
<dbReference type="SUPFAM" id="SSF55785">
    <property type="entry name" value="PYP-like sensor domain (PAS domain)"/>
    <property type="match status" value="1"/>
</dbReference>
<dbReference type="PANTHER" id="PTHR43304:SF1">
    <property type="entry name" value="PAC DOMAIN-CONTAINING PROTEIN"/>
    <property type="match status" value="1"/>
</dbReference>
<dbReference type="InterPro" id="IPR036097">
    <property type="entry name" value="HisK_dim/P_sf"/>
</dbReference>
<dbReference type="Proteomes" id="UP000310016">
    <property type="component" value="Unassembled WGS sequence"/>
</dbReference>
<organism evidence="10 11">
    <name type="scientific">Chitiniphilus eburneus</name>
    <dbReference type="NCBI Taxonomy" id="2571148"/>
    <lineage>
        <taxon>Bacteria</taxon>
        <taxon>Pseudomonadati</taxon>
        <taxon>Pseudomonadota</taxon>
        <taxon>Betaproteobacteria</taxon>
        <taxon>Neisseriales</taxon>
        <taxon>Chitinibacteraceae</taxon>
        <taxon>Chitiniphilus</taxon>
    </lineage>
</organism>
<dbReference type="PROSITE" id="PS50112">
    <property type="entry name" value="PAS"/>
    <property type="match status" value="1"/>
</dbReference>
<dbReference type="EC" id="2.7.13.3" evidence="2"/>
<comment type="caution">
    <text evidence="10">The sequence shown here is derived from an EMBL/GenBank/DDBJ whole genome shotgun (WGS) entry which is preliminary data.</text>
</comment>
<dbReference type="Pfam" id="PF13426">
    <property type="entry name" value="PAS_9"/>
    <property type="match status" value="1"/>
</dbReference>
<dbReference type="PROSITE" id="PS50109">
    <property type="entry name" value="HIS_KIN"/>
    <property type="match status" value="1"/>
</dbReference>
<gene>
    <name evidence="10" type="ORF">FAZ21_07095</name>
</gene>
<dbReference type="SUPFAM" id="SSF55874">
    <property type="entry name" value="ATPase domain of HSP90 chaperone/DNA topoisomerase II/histidine kinase"/>
    <property type="match status" value="1"/>
</dbReference>
<keyword evidence="6" id="KW-0812">Transmembrane</keyword>
<evidence type="ECO:0000259" key="9">
    <source>
        <dbReference type="PROSITE" id="PS50113"/>
    </source>
</evidence>
<dbReference type="Pfam" id="PF02518">
    <property type="entry name" value="HATPase_c"/>
    <property type="match status" value="1"/>
</dbReference>
<evidence type="ECO:0000313" key="11">
    <source>
        <dbReference type="Proteomes" id="UP000310016"/>
    </source>
</evidence>
<dbReference type="InterPro" id="IPR004358">
    <property type="entry name" value="Sig_transdc_His_kin-like_C"/>
</dbReference>
<feature type="domain" description="PAS" evidence="8">
    <location>
        <begin position="289"/>
        <end position="361"/>
    </location>
</feature>
<dbReference type="PROSITE" id="PS50113">
    <property type="entry name" value="PAC"/>
    <property type="match status" value="1"/>
</dbReference>
<dbReference type="CDD" id="cd00082">
    <property type="entry name" value="HisKA"/>
    <property type="match status" value="1"/>
</dbReference>
<dbReference type="SUPFAM" id="SSF47384">
    <property type="entry name" value="Homodimeric domain of signal transducing histidine kinase"/>
    <property type="match status" value="1"/>
</dbReference>
<dbReference type="InterPro" id="IPR052162">
    <property type="entry name" value="Sensor_kinase/Photoreceptor"/>
</dbReference>
<dbReference type="SMART" id="SM00388">
    <property type="entry name" value="HisKA"/>
    <property type="match status" value="1"/>
</dbReference>
<dbReference type="InterPro" id="IPR036890">
    <property type="entry name" value="HATPase_C_sf"/>
</dbReference>
<keyword evidence="4" id="KW-0808">Transferase</keyword>
<dbReference type="EMBL" id="SUMF01000004">
    <property type="protein sequence ID" value="TJZ75668.1"/>
    <property type="molecule type" value="Genomic_DNA"/>
</dbReference>
<feature type="transmembrane region" description="Helical" evidence="6">
    <location>
        <begin position="16"/>
        <end position="36"/>
    </location>
</feature>
<dbReference type="PRINTS" id="PR00344">
    <property type="entry name" value="BCTRLSENSOR"/>
</dbReference>
<dbReference type="SMART" id="SM00091">
    <property type="entry name" value="PAS"/>
    <property type="match status" value="1"/>
</dbReference>
<accession>A0A4V6WIA6</accession>
<evidence type="ECO:0000256" key="2">
    <source>
        <dbReference type="ARBA" id="ARBA00012438"/>
    </source>
</evidence>
<keyword evidence="6" id="KW-0472">Membrane</keyword>
<keyword evidence="3" id="KW-0597">Phosphoprotein</keyword>
<evidence type="ECO:0000256" key="1">
    <source>
        <dbReference type="ARBA" id="ARBA00000085"/>
    </source>
</evidence>
<dbReference type="PANTHER" id="PTHR43304">
    <property type="entry name" value="PHYTOCHROME-LIKE PROTEIN CPH1"/>
    <property type="match status" value="1"/>
</dbReference>
<evidence type="ECO:0000259" key="8">
    <source>
        <dbReference type="PROSITE" id="PS50112"/>
    </source>
</evidence>
<feature type="domain" description="PAC" evidence="9">
    <location>
        <begin position="365"/>
        <end position="417"/>
    </location>
</feature>
<dbReference type="InterPro" id="IPR005467">
    <property type="entry name" value="His_kinase_dom"/>
</dbReference>
<dbReference type="InterPro" id="IPR035965">
    <property type="entry name" value="PAS-like_dom_sf"/>
</dbReference>
<dbReference type="InterPro" id="IPR003594">
    <property type="entry name" value="HATPase_dom"/>
</dbReference>
<dbReference type="OrthoDB" id="1931120at2"/>
<keyword evidence="5" id="KW-0418">Kinase</keyword>
<dbReference type="InterPro" id="IPR000700">
    <property type="entry name" value="PAS-assoc_C"/>
</dbReference>
<reference evidence="10 11" key="1">
    <citation type="submission" date="2019-04" db="EMBL/GenBank/DDBJ databases">
        <title>Chitiniphilus eburnea sp. nov., a novel chitinolytic bacterium isolated from aquaculture sludge.</title>
        <authorList>
            <person name="Sheng M."/>
        </authorList>
    </citation>
    <scope>NUCLEOTIDE SEQUENCE [LARGE SCALE GENOMIC DNA]</scope>
    <source>
        <strain evidence="10 11">HX-2-15</strain>
    </source>
</reference>
<evidence type="ECO:0000256" key="4">
    <source>
        <dbReference type="ARBA" id="ARBA00022679"/>
    </source>
</evidence>
<dbReference type="InterPro" id="IPR001610">
    <property type="entry name" value="PAC"/>
</dbReference>
<keyword evidence="11" id="KW-1185">Reference proteome</keyword>
<dbReference type="NCBIfam" id="TIGR00229">
    <property type="entry name" value="sensory_box"/>
    <property type="match status" value="1"/>
</dbReference>
<dbReference type="GO" id="GO:0000155">
    <property type="term" value="F:phosphorelay sensor kinase activity"/>
    <property type="evidence" value="ECO:0007669"/>
    <property type="project" value="InterPro"/>
</dbReference>
<feature type="transmembrane region" description="Helical" evidence="6">
    <location>
        <begin position="253"/>
        <end position="273"/>
    </location>
</feature>
<keyword evidence="6" id="KW-1133">Transmembrane helix</keyword>
<dbReference type="CDD" id="cd00130">
    <property type="entry name" value="PAS"/>
    <property type="match status" value="1"/>
</dbReference>
<evidence type="ECO:0000259" key="7">
    <source>
        <dbReference type="PROSITE" id="PS50109"/>
    </source>
</evidence>
<dbReference type="InterPro" id="IPR000014">
    <property type="entry name" value="PAS"/>
</dbReference>
<comment type="catalytic activity">
    <reaction evidence="1">
        <text>ATP + protein L-histidine = ADP + protein N-phospho-L-histidine.</text>
        <dbReference type="EC" id="2.7.13.3"/>
    </reaction>
</comment>
<evidence type="ECO:0000256" key="5">
    <source>
        <dbReference type="ARBA" id="ARBA00022777"/>
    </source>
</evidence>
<feature type="domain" description="Histidine kinase" evidence="7">
    <location>
        <begin position="541"/>
        <end position="755"/>
    </location>
</feature>
<dbReference type="Gene3D" id="3.30.565.10">
    <property type="entry name" value="Histidine kinase-like ATPase, C-terminal domain"/>
    <property type="match status" value="1"/>
</dbReference>
<dbReference type="Pfam" id="PF00512">
    <property type="entry name" value="HisKA"/>
    <property type="match status" value="1"/>
</dbReference>
<proteinExistence type="predicted"/>
<name>A0A4V6WIA6_9NEIS</name>
<dbReference type="Gene3D" id="3.30.450.20">
    <property type="entry name" value="PAS domain"/>
    <property type="match status" value="1"/>
</dbReference>
<dbReference type="SMART" id="SM00086">
    <property type="entry name" value="PAC"/>
    <property type="match status" value="1"/>
</dbReference>